<dbReference type="GO" id="GO:0008408">
    <property type="term" value="F:3'-5' exonuclease activity"/>
    <property type="evidence" value="ECO:0007669"/>
    <property type="project" value="TreeGrafter"/>
</dbReference>
<dbReference type="CDD" id="cd06127">
    <property type="entry name" value="DEDDh"/>
    <property type="match status" value="1"/>
</dbReference>
<sequence length="187" mass="21443">MQDENVYCVMDTETTGLNPFFGDRIVEIAIVPVYKNKIIEKWIYHSLVNPHIKIPALTQKIHGISNTEIENAPSIENVVSNIRAYAKDTIFVMHNAYFDLSFIDFATKEIGEFPINFRYIDTLEMCQVIYGKKRSLESLINEFKIGTKVPHRALDDALLTAKVFIKLTEKIGSENLSEFIRKWGGKP</sequence>
<evidence type="ECO:0000259" key="1">
    <source>
        <dbReference type="SMART" id="SM00479"/>
    </source>
</evidence>
<dbReference type="FunFam" id="3.30.420.10:FF:000045">
    <property type="entry name" value="3'-5' exonuclease DinG"/>
    <property type="match status" value="1"/>
</dbReference>
<dbReference type="GO" id="GO:0045004">
    <property type="term" value="P:DNA replication proofreading"/>
    <property type="evidence" value="ECO:0007669"/>
    <property type="project" value="TreeGrafter"/>
</dbReference>
<dbReference type="SMART" id="SM00479">
    <property type="entry name" value="EXOIII"/>
    <property type="match status" value="1"/>
</dbReference>
<dbReference type="Pfam" id="PF00929">
    <property type="entry name" value="RNase_T"/>
    <property type="match status" value="1"/>
</dbReference>
<dbReference type="PANTHER" id="PTHR30231">
    <property type="entry name" value="DNA POLYMERASE III SUBUNIT EPSILON"/>
    <property type="match status" value="1"/>
</dbReference>
<keyword evidence="3" id="KW-1185">Reference proteome</keyword>
<dbReference type="EMBL" id="FQXN01000004">
    <property type="protein sequence ID" value="SHH47252.1"/>
    <property type="molecule type" value="Genomic_DNA"/>
</dbReference>
<dbReference type="STRING" id="1123380.SAMN02745199_1233"/>
<proteinExistence type="predicted"/>
<dbReference type="AlphaFoldDB" id="A0A1M5T961"/>
<dbReference type="InterPro" id="IPR036397">
    <property type="entry name" value="RNaseH_sf"/>
</dbReference>
<evidence type="ECO:0000313" key="2">
    <source>
        <dbReference type="EMBL" id="SHH47252.1"/>
    </source>
</evidence>
<gene>
    <name evidence="2" type="ORF">SAMN02745199_1233</name>
</gene>
<protein>
    <submittedName>
        <fullName evidence="2">DNA polymerase-3 subunit epsilon</fullName>
    </submittedName>
</protein>
<dbReference type="GO" id="GO:0005829">
    <property type="term" value="C:cytosol"/>
    <property type="evidence" value="ECO:0007669"/>
    <property type="project" value="TreeGrafter"/>
</dbReference>
<reference evidence="3" key="1">
    <citation type="submission" date="2016-11" db="EMBL/GenBank/DDBJ databases">
        <authorList>
            <person name="Varghese N."/>
            <person name="Submissions S."/>
        </authorList>
    </citation>
    <scope>NUCLEOTIDE SEQUENCE [LARGE SCALE GENOMIC DNA]</scope>
    <source>
        <strain evidence="3">DSM 15807</strain>
    </source>
</reference>
<dbReference type="RefSeq" id="WP_073073246.1">
    <property type="nucleotide sequence ID" value="NZ_FQXN01000004.1"/>
</dbReference>
<dbReference type="Proteomes" id="UP000242592">
    <property type="component" value="Unassembled WGS sequence"/>
</dbReference>
<organism evidence="2 3">
    <name type="scientific">Thermosipho atlanticus DSM 15807</name>
    <dbReference type="NCBI Taxonomy" id="1123380"/>
    <lineage>
        <taxon>Bacteria</taxon>
        <taxon>Thermotogati</taxon>
        <taxon>Thermotogota</taxon>
        <taxon>Thermotogae</taxon>
        <taxon>Thermotogales</taxon>
        <taxon>Fervidobacteriaceae</taxon>
        <taxon>Thermosipho</taxon>
    </lineage>
</organism>
<dbReference type="PANTHER" id="PTHR30231:SF41">
    <property type="entry name" value="DNA POLYMERASE III SUBUNIT EPSILON"/>
    <property type="match status" value="1"/>
</dbReference>
<dbReference type="InterPro" id="IPR006054">
    <property type="entry name" value="DnaQ"/>
</dbReference>
<dbReference type="OrthoDB" id="9813328at2"/>
<dbReference type="InterPro" id="IPR013520">
    <property type="entry name" value="Ribonucl_H"/>
</dbReference>
<dbReference type="GO" id="GO:0003677">
    <property type="term" value="F:DNA binding"/>
    <property type="evidence" value="ECO:0007669"/>
    <property type="project" value="InterPro"/>
</dbReference>
<dbReference type="NCBIfam" id="TIGR00573">
    <property type="entry name" value="dnaq"/>
    <property type="match status" value="1"/>
</dbReference>
<name>A0A1M5T961_9BACT</name>
<feature type="domain" description="Exonuclease" evidence="1">
    <location>
        <begin position="6"/>
        <end position="173"/>
    </location>
</feature>
<dbReference type="InterPro" id="IPR012337">
    <property type="entry name" value="RNaseH-like_sf"/>
</dbReference>
<accession>A0A1M5T961</accession>
<evidence type="ECO:0000313" key="3">
    <source>
        <dbReference type="Proteomes" id="UP000242592"/>
    </source>
</evidence>
<dbReference type="Gene3D" id="3.30.420.10">
    <property type="entry name" value="Ribonuclease H-like superfamily/Ribonuclease H"/>
    <property type="match status" value="1"/>
</dbReference>
<dbReference type="GO" id="GO:0003887">
    <property type="term" value="F:DNA-directed DNA polymerase activity"/>
    <property type="evidence" value="ECO:0007669"/>
    <property type="project" value="InterPro"/>
</dbReference>
<dbReference type="SUPFAM" id="SSF53098">
    <property type="entry name" value="Ribonuclease H-like"/>
    <property type="match status" value="1"/>
</dbReference>